<dbReference type="InterPro" id="IPR046819">
    <property type="entry name" value="MmeI_hel"/>
</dbReference>
<sequence length="215" mass="23486">MNPTEIYDALAEIAAEPFDATEFPFAFAAATDGAKAAISKLRSGLTNKSDLQGGVLFGKKFHYAPALAGMTDGALDQLRSSKKTKTSKPAILIATDGEMISAEHPASGDTLHCRFAELGDNFGFFLPAAGKERYRAVEENPVDVKATGKLARLYDALTKANPDWGGYERRHEMNQLMMRLIFCMFAEDVGIFPNNQFSRLLFTHAGDKVLIATEK</sequence>
<feature type="domain" description="MmeI-like helicase spacer" evidence="2">
    <location>
        <begin position="171"/>
        <end position="205"/>
    </location>
</feature>
<keyword evidence="4" id="KW-1185">Reference proteome</keyword>
<evidence type="ECO:0000259" key="1">
    <source>
        <dbReference type="Pfam" id="PF20464"/>
    </source>
</evidence>
<proteinExistence type="predicted"/>
<protein>
    <submittedName>
        <fullName evidence="3">Type IIL restriction-modification enzyme MmeI</fullName>
    </submittedName>
</protein>
<dbReference type="InterPro" id="IPR046817">
    <property type="entry name" value="MmeI_N"/>
</dbReference>
<gene>
    <name evidence="3" type="ORF">ACFFJC_16510</name>
</gene>
<accession>A0ABV6CZP6</accession>
<feature type="domain" description="MmeI-like N-terminal" evidence="1">
    <location>
        <begin position="1"/>
        <end position="159"/>
    </location>
</feature>
<evidence type="ECO:0000313" key="3">
    <source>
        <dbReference type="EMBL" id="MFC0205870.1"/>
    </source>
</evidence>
<dbReference type="Proteomes" id="UP001589798">
    <property type="component" value="Unassembled WGS sequence"/>
</dbReference>
<name>A0ABV6CZP6_9SPHN</name>
<organism evidence="3 4">
    <name type="scientific">Novosphingobium soli</name>
    <dbReference type="NCBI Taxonomy" id="574956"/>
    <lineage>
        <taxon>Bacteria</taxon>
        <taxon>Pseudomonadati</taxon>
        <taxon>Pseudomonadota</taxon>
        <taxon>Alphaproteobacteria</taxon>
        <taxon>Sphingomonadales</taxon>
        <taxon>Sphingomonadaceae</taxon>
        <taxon>Novosphingobium</taxon>
    </lineage>
</organism>
<dbReference type="RefSeq" id="WP_379488603.1">
    <property type="nucleotide sequence ID" value="NZ_JBHLWK010000021.1"/>
</dbReference>
<evidence type="ECO:0000259" key="2">
    <source>
        <dbReference type="Pfam" id="PF20465"/>
    </source>
</evidence>
<dbReference type="Pfam" id="PF20464">
    <property type="entry name" value="MmeI_N"/>
    <property type="match status" value="1"/>
</dbReference>
<evidence type="ECO:0000313" key="4">
    <source>
        <dbReference type="Proteomes" id="UP001589798"/>
    </source>
</evidence>
<dbReference type="Pfam" id="PF20465">
    <property type="entry name" value="MmeI_hel"/>
    <property type="match status" value="1"/>
</dbReference>
<comment type="caution">
    <text evidence="3">The sequence shown here is derived from an EMBL/GenBank/DDBJ whole genome shotgun (WGS) entry which is preliminary data.</text>
</comment>
<dbReference type="EMBL" id="JBHLWK010000021">
    <property type="protein sequence ID" value="MFC0205870.1"/>
    <property type="molecule type" value="Genomic_DNA"/>
</dbReference>
<reference evidence="3 4" key="1">
    <citation type="submission" date="2024-09" db="EMBL/GenBank/DDBJ databases">
        <authorList>
            <person name="Sun Q."/>
            <person name="Mori K."/>
        </authorList>
    </citation>
    <scope>NUCLEOTIDE SEQUENCE [LARGE SCALE GENOMIC DNA]</scope>
    <source>
        <strain evidence="3 4">CCM 7706</strain>
    </source>
</reference>